<dbReference type="RefSeq" id="WP_133037706.1">
    <property type="nucleotide sequence ID" value="NZ_SLWF01000002.1"/>
</dbReference>
<reference evidence="2 3" key="1">
    <citation type="submission" date="2019-03" db="EMBL/GenBank/DDBJ databases">
        <title>Freshwater and sediment microbial communities from various areas in North America, analyzing microbe dynamics in response to fracking.</title>
        <authorList>
            <person name="Lamendella R."/>
        </authorList>
    </citation>
    <scope>NUCLEOTIDE SEQUENCE [LARGE SCALE GENOMIC DNA]</scope>
    <source>
        <strain evidence="2 3">74A</strain>
    </source>
</reference>
<proteinExistence type="predicted"/>
<dbReference type="EMBL" id="SLWF01000002">
    <property type="protein sequence ID" value="TCN90284.1"/>
    <property type="molecule type" value="Genomic_DNA"/>
</dbReference>
<feature type="chain" id="PRO_5020526402" description="Lipid A 3-O-deacylase PagL" evidence="1">
    <location>
        <begin position="20"/>
        <end position="130"/>
    </location>
</feature>
<feature type="signal peptide" evidence="1">
    <location>
        <begin position="1"/>
        <end position="19"/>
    </location>
</feature>
<gene>
    <name evidence="2" type="ORF">EDC91_102201</name>
</gene>
<dbReference type="AlphaFoldDB" id="A0A4V2RT29"/>
<evidence type="ECO:0000256" key="1">
    <source>
        <dbReference type="SAM" id="SignalP"/>
    </source>
</evidence>
<protein>
    <recommendedName>
        <fullName evidence="4">Lipid A 3-O-deacylase PagL</fullName>
    </recommendedName>
</protein>
<evidence type="ECO:0000313" key="3">
    <source>
        <dbReference type="Proteomes" id="UP000294832"/>
    </source>
</evidence>
<dbReference type="Proteomes" id="UP000294832">
    <property type="component" value="Unassembled WGS sequence"/>
</dbReference>
<dbReference type="OrthoDB" id="6266725at2"/>
<keyword evidence="3" id="KW-1185">Reference proteome</keyword>
<evidence type="ECO:0000313" key="2">
    <source>
        <dbReference type="EMBL" id="TCN90284.1"/>
    </source>
</evidence>
<accession>A0A4V2RT29</accession>
<name>A0A4V2RT29_9GAMM</name>
<keyword evidence="1" id="KW-0732">Signal</keyword>
<sequence length="130" mass="13887">MKTGLVIAGLLLCCAQAHANGNSSLNSELGHFTGGLFTSGAVTALSNHYLPQQDRAWNGFWLPTTISTLEEFREFAVGDNTAGEALLDASCFAVGALIGSYSTDHYLLTPTVHKDGETGHYFGVNLAFRF</sequence>
<evidence type="ECO:0008006" key="4">
    <source>
        <dbReference type="Google" id="ProtNLM"/>
    </source>
</evidence>
<organism evidence="2 3">
    <name type="scientific">Shewanella fodinae</name>
    <dbReference type="NCBI Taxonomy" id="552357"/>
    <lineage>
        <taxon>Bacteria</taxon>
        <taxon>Pseudomonadati</taxon>
        <taxon>Pseudomonadota</taxon>
        <taxon>Gammaproteobacteria</taxon>
        <taxon>Alteromonadales</taxon>
        <taxon>Shewanellaceae</taxon>
        <taxon>Shewanella</taxon>
    </lineage>
</organism>
<comment type="caution">
    <text evidence="2">The sequence shown here is derived from an EMBL/GenBank/DDBJ whole genome shotgun (WGS) entry which is preliminary data.</text>
</comment>